<organism evidence="9 10">
    <name type="scientific">Muiribacterium halophilum</name>
    <dbReference type="NCBI Taxonomy" id="2053465"/>
    <lineage>
        <taxon>Bacteria</taxon>
        <taxon>Candidatus Muiribacteriota</taxon>
        <taxon>Candidatus Muiribacteriia</taxon>
        <taxon>Candidatus Muiribacteriales</taxon>
        <taxon>Candidatus Muiribacteriaceae</taxon>
        <taxon>Candidatus Muiribacterium</taxon>
    </lineage>
</organism>
<feature type="region of interest" description="Disordered" evidence="6">
    <location>
        <begin position="178"/>
        <end position="211"/>
    </location>
</feature>
<dbReference type="Pfam" id="PF14693">
    <property type="entry name" value="Ribosomal_TL5_C"/>
    <property type="match status" value="1"/>
</dbReference>
<keyword evidence="4 5" id="KW-0687">Ribonucleoprotein</keyword>
<evidence type="ECO:0000256" key="5">
    <source>
        <dbReference type="HAMAP-Rule" id="MF_01334"/>
    </source>
</evidence>
<dbReference type="EMBL" id="PKTG01000035">
    <property type="protein sequence ID" value="PLX19285.1"/>
    <property type="molecule type" value="Genomic_DNA"/>
</dbReference>
<evidence type="ECO:0000256" key="3">
    <source>
        <dbReference type="ARBA" id="ARBA00022980"/>
    </source>
</evidence>
<dbReference type="InterPro" id="IPR001021">
    <property type="entry name" value="Ribosomal_bL25_long"/>
</dbReference>
<comment type="caution">
    <text evidence="9">The sequence shown here is derived from an EMBL/GenBank/DDBJ whole genome shotgun (WGS) entry which is preliminary data.</text>
</comment>
<dbReference type="CDD" id="cd00495">
    <property type="entry name" value="Ribosomal_L25_TL5_CTC"/>
    <property type="match status" value="1"/>
</dbReference>
<comment type="similarity">
    <text evidence="5">Belongs to the bacterial ribosomal protein bL25 family. CTC subfamily.</text>
</comment>
<reference evidence="9 10" key="1">
    <citation type="submission" date="2017-11" db="EMBL/GenBank/DDBJ databases">
        <title>Genome-resolved metagenomics identifies genetic mobility, metabolic interactions, and unexpected diversity in perchlorate-reducing communities.</title>
        <authorList>
            <person name="Barnum T.P."/>
            <person name="Figueroa I.A."/>
            <person name="Carlstrom C.I."/>
            <person name="Lucas L.N."/>
            <person name="Engelbrektson A.L."/>
            <person name="Coates J.D."/>
        </authorList>
    </citation>
    <scope>NUCLEOTIDE SEQUENCE [LARGE SCALE GENOMIC DNA]</scope>
    <source>
        <strain evidence="9">BM706</strain>
    </source>
</reference>
<dbReference type="InterPro" id="IPR020056">
    <property type="entry name" value="Rbsml_bL25/Gln-tRNA_synth_N"/>
</dbReference>
<proteinExistence type="inferred from homology"/>
<gene>
    <name evidence="5" type="primary">rplY</name>
    <name evidence="5" type="synonym">ctc</name>
    <name evidence="9" type="ORF">C0601_02210</name>
</gene>
<sequence>MKLECKKREGTGKEFNRRLRKEKEVPGIIYGKKSEPLNIMFKENEFVKFLRANHGKPVYDINVENEDKKVVIKEIQERPWKNEYIHVDFQEIHKGETIHLVIPIHFHGAEEVEKKGGILNKNIQELDVVCQVEDIPEGFHVDVSQLEIHDSIHLRDMDIPENIKVSEEEERTICSVTVPRALVEPTETGEEGEGVEGEEGEESTSEETTEE</sequence>
<feature type="compositionally biased region" description="Acidic residues" evidence="6">
    <location>
        <begin position="187"/>
        <end position="211"/>
    </location>
</feature>
<dbReference type="AlphaFoldDB" id="A0A2N5ZKQ7"/>
<dbReference type="Proteomes" id="UP000234857">
    <property type="component" value="Unassembled WGS sequence"/>
</dbReference>
<evidence type="ECO:0000256" key="2">
    <source>
        <dbReference type="ARBA" id="ARBA00022884"/>
    </source>
</evidence>
<feature type="domain" description="Large ribosomal subunit protein bL25 L25" evidence="7">
    <location>
        <begin position="3"/>
        <end position="89"/>
    </location>
</feature>
<dbReference type="InterPro" id="IPR037121">
    <property type="entry name" value="Ribosomal_bL25_C"/>
</dbReference>
<dbReference type="GO" id="GO:0003735">
    <property type="term" value="F:structural constituent of ribosome"/>
    <property type="evidence" value="ECO:0007669"/>
    <property type="project" value="InterPro"/>
</dbReference>
<evidence type="ECO:0000259" key="7">
    <source>
        <dbReference type="Pfam" id="PF01386"/>
    </source>
</evidence>
<keyword evidence="1 5" id="KW-0699">rRNA-binding</keyword>
<keyword evidence="2 5" id="KW-0694">RNA-binding</keyword>
<comment type="subunit">
    <text evidence="5">Part of the 50S ribosomal subunit; part of the 5S rRNA/L5/L18/L25 subcomplex. Contacts the 5S rRNA. Binds to the 5S rRNA independently of L5 and L18.</text>
</comment>
<dbReference type="InterPro" id="IPR020057">
    <property type="entry name" value="Ribosomal_bL25_b-dom"/>
</dbReference>
<evidence type="ECO:0000313" key="9">
    <source>
        <dbReference type="EMBL" id="PLX19285.1"/>
    </source>
</evidence>
<dbReference type="Pfam" id="PF01386">
    <property type="entry name" value="Ribosomal_L25p"/>
    <property type="match status" value="1"/>
</dbReference>
<keyword evidence="3 5" id="KW-0689">Ribosomal protein</keyword>
<evidence type="ECO:0000256" key="6">
    <source>
        <dbReference type="SAM" id="MobiDB-lite"/>
    </source>
</evidence>
<dbReference type="GO" id="GO:0008097">
    <property type="term" value="F:5S rRNA binding"/>
    <property type="evidence" value="ECO:0007669"/>
    <property type="project" value="InterPro"/>
</dbReference>
<evidence type="ECO:0000256" key="1">
    <source>
        <dbReference type="ARBA" id="ARBA00022730"/>
    </source>
</evidence>
<comment type="function">
    <text evidence="5">This is one of the proteins that binds to the 5S RNA in the ribosome where it forms part of the central protuberance.</text>
</comment>
<feature type="domain" description="Large ribosomal subunit protein bL25 beta" evidence="8">
    <location>
        <begin position="98"/>
        <end position="180"/>
    </location>
</feature>
<evidence type="ECO:0000313" key="10">
    <source>
        <dbReference type="Proteomes" id="UP000234857"/>
    </source>
</evidence>
<protein>
    <recommendedName>
        <fullName evidence="5">Large ribosomal subunit protein bL25</fullName>
    </recommendedName>
    <alternativeName>
        <fullName evidence="5">General stress protein CTC</fullName>
    </alternativeName>
</protein>
<dbReference type="Gene3D" id="2.40.240.10">
    <property type="entry name" value="Ribosomal Protein L25, Chain P"/>
    <property type="match status" value="1"/>
</dbReference>
<dbReference type="Gene3D" id="2.170.120.20">
    <property type="entry name" value="Ribosomal protein L25, beta domain"/>
    <property type="match status" value="1"/>
</dbReference>
<dbReference type="PANTHER" id="PTHR33284:SF1">
    <property type="entry name" value="RIBOSOMAL PROTEIN L25_GLN-TRNA SYNTHETASE, ANTI-CODON-BINDING DOMAIN-CONTAINING PROTEIN"/>
    <property type="match status" value="1"/>
</dbReference>
<dbReference type="InterPro" id="IPR020930">
    <property type="entry name" value="Ribosomal_uL5_bac-type"/>
</dbReference>
<dbReference type="GO" id="GO:0022625">
    <property type="term" value="C:cytosolic large ribosomal subunit"/>
    <property type="evidence" value="ECO:0007669"/>
    <property type="project" value="TreeGrafter"/>
</dbReference>
<dbReference type="PANTHER" id="PTHR33284">
    <property type="entry name" value="RIBOSOMAL PROTEIN L25/GLN-TRNA SYNTHETASE, ANTI-CODON-BINDING DOMAIN-CONTAINING PROTEIN"/>
    <property type="match status" value="1"/>
</dbReference>
<dbReference type="NCBIfam" id="TIGR00731">
    <property type="entry name" value="bL25_bact_ctc"/>
    <property type="match status" value="1"/>
</dbReference>
<dbReference type="GO" id="GO:0006412">
    <property type="term" value="P:translation"/>
    <property type="evidence" value="ECO:0007669"/>
    <property type="project" value="UniProtKB-UniRule"/>
</dbReference>
<dbReference type="SUPFAM" id="SSF50715">
    <property type="entry name" value="Ribosomal protein L25-like"/>
    <property type="match status" value="1"/>
</dbReference>
<name>A0A2N5ZKQ7_MUIH1</name>
<evidence type="ECO:0000256" key="4">
    <source>
        <dbReference type="ARBA" id="ARBA00023274"/>
    </source>
</evidence>
<dbReference type="NCBIfam" id="NF004612">
    <property type="entry name" value="PRK05943.1"/>
    <property type="match status" value="1"/>
</dbReference>
<evidence type="ECO:0000259" key="8">
    <source>
        <dbReference type="Pfam" id="PF14693"/>
    </source>
</evidence>
<dbReference type="InterPro" id="IPR011035">
    <property type="entry name" value="Ribosomal_bL25/Gln-tRNA_synth"/>
</dbReference>
<accession>A0A2N5ZKQ7</accession>
<dbReference type="HAMAP" id="MF_01334">
    <property type="entry name" value="Ribosomal_bL25_CTC"/>
    <property type="match status" value="1"/>
</dbReference>
<dbReference type="InterPro" id="IPR029751">
    <property type="entry name" value="Ribosomal_L25_dom"/>
</dbReference>